<comment type="caution">
    <text evidence="3">The sequence shown here is derived from an EMBL/GenBank/DDBJ whole genome shotgun (WGS) entry which is preliminary data.</text>
</comment>
<accession>A0A9D6V0P7</accession>
<dbReference type="Pfam" id="PF13546">
    <property type="entry name" value="DDE_5"/>
    <property type="match status" value="1"/>
</dbReference>
<dbReference type="SUPFAM" id="SSF53098">
    <property type="entry name" value="Ribonuclease H-like"/>
    <property type="match status" value="1"/>
</dbReference>
<name>A0A9D6V0P7_9BACT</name>
<feature type="domain" description="Transposase IS701-like DDE" evidence="2">
    <location>
        <begin position="17"/>
        <end position="256"/>
    </location>
</feature>
<protein>
    <submittedName>
        <fullName evidence="3">Transposase</fullName>
    </submittedName>
</protein>
<evidence type="ECO:0000313" key="4">
    <source>
        <dbReference type="Proteomes" id="UP000807825"/>
    </source>
</evidence>
<dbReference type="AlphaFoldDB" id="A0A9D6V0P7"/>
<dbReference type="EMBL" id="JACRDE010000006">
    <property type="protein sequence ID" value="MBI5247886.1"/>
    <property type="molecule type" value="Genomic_DNA"/>
</dbReference>
<dbReference type="InterPro" id="IPR038721">
    <property type="entry name" value="IS701-like_DDE_dom"/>
</dbReference>
<evidence type="ECO:0000256" key="1">
    <source>
        <dbReference type="SAM" id="MobiDB-lite"/>
    </source>
</evidence>
<proteinExistence type="predicted"/>
<evidence type="ECO:0000313" key="3">
    <source>
        <dbReference type="EMBL" id="MBI5247886.1"/>
    </source>
</evidence>
<gene>
    <name evidence="3" type="ORF">HY912_00190</name>
</gene>
<evidence type="ECO:0000259" key="2">
    <source>
        <dbReference type="Pfam" id="PF13546"/>
    </source>
</evidence>
<feature type="region of interest" description="Disordered" evidence="1">
    <location>
        <begin position="428"/>
        <end position="454"/>
    </location>
</feature>
<dbReference type="InterPro" id="IPR012337">
    <property type="entry name" value="RNaseH-like_sf"/>
</dbReference>
<organism evidence="3 4">
    <name type="scientific">Desulfomonile tiedjei</name>
    <dbReference type="NCBI Taxonomy" id="2358"/>
    <lineage>
        <taxon>Bacteria</taxon>
        <taxon>Pseudomonadati</taxon>
        <taxon>Thermodesulfobacteriota</taxon>
        <taxon>Desulfomonilia</taxon>
        <taxon>Desulfomonilales</taxon>
        <taxon>Desulfomonilaceae</taxon>
        <taxon>Desulfomonile</taxon>
    </lineage>
</organism>
<reference evidence="3" key="1">
    <citation type="submission" date="2020-07" db="EMBL/GenBank/DDBJ databases">
        <title>Huge and variable diversity of episymbiotic CPR bacteria and DPANN archaea in groundwater ecosystems.</title>
        <authorList>
            <person name="He C.Y."/>
            <person name="Keren R."/>
            <person name="Whittaker M."/>
            <person name="Farag I.F."/>
            <person name="Doudna J."/>
            <person name="Cate J.H.D."/>
            <person name="Banfield J.F."/>
        </authorList>
    </citation>
    <scope>NUCLEOTIDE SEQUENCE</scope>
    <source>
        <strain evidence="3">NC_groundwater_1664_Pr3_B-0.1um_52_9</strain>
    </source>
</reference>
<sequence length="454" mass="52069">MAKRNLPQPFEIDKIRFKDCFTEPSLRHFVVLITGWVLTVGTHTISQVILTMGLHESEHFASVYKFLLKSRWDPDKVAFKIFRMIMETLLPDACEVETIVDDTLNSRVGKKICGAGFQHDGDAPKGGKPIGYGVCFVIIGVAVRLPGISDRVFCLPYAARLWWPEKARIKPDGARYRSKTELAAELVELSRSWLGPSMRLRVIVDGGYSNQKLLGRRHTGFQITGKLPRNAALYALVAPEHPRTKGRPRQKGARLVSLSTLFTHPDIQWEWIWARLYGKETIVEVFQFDAIWYRAAGNEPLTVVLVRDPCGKYPDTAFFDTDRGASDQEVVERYSHRWSTEITNRETKSLLGSADPQCRRERSVTRTALIAYWSYSLLVLWFVSQFRMGRIPLFQRAPWYFGKKTITFSDMLAEARRSYFVPRISREPSVRDNPSKITTARSTREPPCYKRAKQ</sequence>
<dbReference type="Proteomes" id="UP000807825">
    <property type="component" value="Unassembled WGS sequence"/>
</dbReference>